<dbReference type="Proteomes" id="UP001480595">
    <property type="component" value="Unassembled WGS sequence"/>
</dbReference>
<organism evidence="1 2">
    <name type="scientific">Apiospora phragmitis</name>
    <dbReference type="NCBI Taxonomy" id="2905665"/>
    <lineage>
        <taxon>Eukaryota</taxon>
        <taxon>Fungi</taxon>
        <taxon>Dikarya</taxon>
        <taxon>Ascomycota</taxon>
        <taxon>Pezizomycotina</taxon>
        <taxon>Sordariomycetes</taxon>
        <taxon>Xylariomycetidae</taxon>
        <taxon>Amphisphaeriales</taxon>
        <taxon>Apiosporaceae</taxon>
        <taxon>Apiospora</taxon>
    </lineage>
</organism>
<evidence type="ECO:0000313" key="1">
    <source>
        <dbReference type="EMBL" id="KAK8058011.1"/>
    </source>
</evidence>
<dbReference type="GeneID" id="92092931"/>
<keyword evidence="2" id="KW-1185">Reference proteome</keyword>
<name>A0ABR1UIU6_9PEZI</name>
<sequence>MCEPRRAGGRFNDQALDWMTDVHLNSNYKPGEAAKHRRAAKKRTTSDGLAIETYRISEAELEDMFANATLSKRADDEDTGFRLIQTFNNIERPDHHLQIEGGLTAGSTYNVQKTVSESVSVGVKDISQTEFSISF</sequence>
<dbReference type="RefSeq" id="XP_066713457.1">
    <property type="nucleotide sequence ID" value="XM_066859868.1"/>
</dbReference>
<gene>
    <name evidence="1" type="ORF">PG994_008459</name>
</gene>
<dbReference type="EMBL" id="JAQQWL010000009">
    <property type="protein sequence ID" value="KAK8058011.1"/>
    <property type="molecule type" value="Genomic_DNA"/>
</dbReference>
<proteinExistence type="predicted"/>
<reference evidence="1 2" key="1">
    <citation type="submission" date="2023-01" db="EMBL/GenBank/DDBJ databases">
        <title>Analysis of 21 Apiospora genomes using comparative genomics revels a genus with tremendous synthesis potential of carbohydrate active enzymes and secondary metabolites.</title>
        <authorList>
            <person name="Sorensen T."/>
        </authorList>
    </citation>
    <scope>NUCLEOTIDE SEQUENCE [LARGE SCALE GENOMIC DNA]</scope>
    <source>
        <strain evidence="1 2">CBS 135458</strain>
    </source>
</reference>
<comment type="caution">
    <text evidence="1">The sequence shown here is derived from an EMBL/GenBank/DDBJ whole genome shotgun (WGS) entry which is preliminary data.</text>
</comment>
<evidence type="ECO:0000313" key="2">
    <source>
        <dbReference type="Proteomes" id="UP001480595"/>
    </source>
</evidence>
<accession>A0ABR1UIU6</accession>
<protein>
    <submittedName>
        <fullName evidence="1">Uncharacterized protein</fullName>
    </submittedName>
</protein>